<dbReference type="CDD" id="cd06193">
    <property type="entry name" value="siderophore_interacting"/>
    <property type="match status" value="1"/>
</dbReference>
<sequence length="310" mass="31618">MSDRTAAPSPDDVPPAGAQPSSASSVGTTTSPPAGPGPRHVPAHGLHLLHVVRTETVTPQMLRVVLGGADPAVFTDAAPGAKVKMAFPEPGAGSPGLDELAVCARRSYTVRRARAGEGARAGDPAAGEVDVDVVLHEGGLASGWAQAARPGDTVGASGPSSGYRALPTTDVHLLLADATGLPAVAAVVEALPAGARAVAVVEVADAAEEQEVATAADVEWRWVHRGPDVAVSGQPLEAAVTGLDWPAGDGEQVQVLLAAESGAVRRLQRHLSEVRRVDPQRVHAKGYWKVGASKNAPGVRRLRPTTPLPG</sequence>
<dbReference type="InterPro" id="IPR017927">
    <property type="entry name" value="FAD-bd_FR_type"/>
</dbReference>
<name>A0A849BLW5_9ACTN</name>
<evidence type="ECO:0000313" key="3">
    <source>
        <dbReference type="EMBL" id="NNH23641.1"/>
    </source>
</evidence>
<dbReference type="Pfam" id="PF08021">
    <property type="entry name" value="FAD_binding_9"/>
    <property type="match status" value="1"/>
</dbReference>
<dbReference type="InterPro" id="IPR013113">
    <property type="entry name" value="SIP_FAD-bd"/>
</dbReference>
<dbReference type="SUPFAM" id="SSF63380">
    <property type="entry name" value="Riboflavin synthase domain-like"/>
    <property type="match status" value="1"/>
</dbReference>
<accession>A0A849BLW5</accession>
<feature type="region of interest" description="Disordered" evidence="1">
    <location>
        <begin position="1"/>
        <end position="43"/>
    </location>
</feature>
<organism evidence="3 4">
    <name type="scientific">Pseudokineococcus marinus</name>
    <dbReference type="NCBI Taxonomy" id="351215"/>
    <lineage>
        <taxon>Bacteria</taxon>
        <taxon>Bacillati</taxon>
        <taxon>Actinomycetota</taxon>
        <taxon>Actinomycetes</taxon>
        <taxon>Kineosporiales</taxon>
        <taxon>Kineosporiaceae</taxon>
        <taxon>Pseudokineococcus</taxon>
    </lineage>
</organism>
<keyword evidence="4" id="KW-1185">Reference proteome</keyword>
<comment type="caution">
    <text evidence="3">The sequence shown here is derived from an EMBL/GenBank/DDBJ whole genome shotgun (WGS) entry which is preliminary data.</text>
</comment>
<dbReference type="Gene3D" id="2.40.30.10">
    <property type="entry name" value="Translation factors"/>
    <property type="match status" value="1"/>
</dbReference>
<dbReference type="InterPro" id="IPR017938">
    <property type="entry name" value="Riboflavin_synthase-like_b-brl"/>
</dbReference>
<protein>
    <submittedName>
        <fullName evidence="3">Siderophore-interacting protein</fullName>
    </submittedName>
</protein>
<feature type="domain" description="FAD-binding FR-type" evidence="2">
    <location>
        <begin position="44"/>
        <end position="166"/>
    </location>
</feature>
<dbReference type="Pfam" id="PF04954">
    <property type="entry name" value="SIP"/>
    <property type="match status" value="1"/>
</dbReference>
<dbReference type="RefSeq" id="WP_171203448.1">
    <property type="nucleotide sequence ID" value="NZ_BAAANP010000009.1"/>
</dbReference>
<dbReference type="GO" id="GO:0016491">
    <property type="term" value="F:oxidoreductase activity"/>
    <property type="evidence" value="ECO:0007669"/>
    <property type="project" value="InterPro"/>
</dbReference>
<dbReference type="Proteomes" id="UP000555552">
    <property type="component" value="Unassembled WGS sequence"/>
</dbReference>
<gene>
    <name evidence="3" type="ORF">HLB09_11185</name>
</gene>
<proteinExistence type="predicted"/>
<evidence type="ECO:0000256" key="1">
    <source>
        <dbReference type="SAM" id="MobiDB-lite"/>
    </source>
</evidence>
<dbReference type="PROSITE" id="PS51384">
    <property type="entry name" value="FAD_FR"/>
    <property type="match status" value="1"/>
</dbReference>
<evidence type="ECO:0000259" key="2">
    <source>
        <dbReference type="PROSITE" id="PS51384"/>
    </source>
</evidence>
<evidence type="ECO:0000313" key="4">
    <source>
        <dbReference type="Proteomes" id="UP000555552"/>
    </source>
</evidence>
<dbReference type="Gene3D" id="3.40.50.80">
    <property type="entry name" value="Nucleotide-binding domain of ferredoxin-NADP reductase (FNR) module"/>
    <property type="match status" value="1"/>
</dbReference>
<reference evidence="3 4" key="1">
    <citation type="submission" date="2020-05" db="EMBL/GenBank/DDBJ databases">
        <title>MicrobeNet Type strains.</title>
        <authorList>
            <person name="Nicholson A.C."/>
        </authorList>
    </citation>
    <scope>NUCLEOTIDE SEQUENCE [LARGE SCALE GENOMIC DNA]</scope>
    <source>
        <strain evidence="3 4">JCM 14547</strain>
    </source>
</reference>
<dbReference type="PANTHER" id="PTHR30157:SF0">
    <property type="entry name" value="NADPH-DEPENDENT FERRIC-CHELATE REDUCTASE"/>
    <property type="match status" value="1"/>
</dbReference>
<dbReference type="EMBL" id="JABEMA010000173">
    <property type="protein sequence ID" value="NNH23641.1"/>
    <property type="molecule type" value="Genomic_DNA"/>
</dbReference>
<dbReference type="InterPro" id="IPR007037">
    <property type="entry name" value="SIP_rossman_dom"/>
</dbReference>
<dbReference type="AlphaFoldDB" id="A0A849BLW5"/>
<feature type="compositionally biased region" description="Low complexity" evidence="1">
    <location>
        <begin position="14"/>
        <end position="32"/>
    </location>
</feature>
<dbReference type="InterPro" id="IPR039261">
    <property type="entry name" value="FNR_nucleotide-bd"/>
</dbReference>
<dbReference type="InterPro" id="IPR039374">
    <property type="entry name" value="SIP_fam"/>
</dbReference>
<dbReference type="PANTHER" id="PTHR30157">
    <property type="entry name" value="FERRIC REDUCTASE, NADPH-DEPENDENT"/>
    <property type="match status" value="1"/>
</dbReference>